<protein>
    <submittedName>
        <fullName evidence="1">Uncharacterized protein</fullName>
    </submittedName>
</protein>
<accession>A0A511QFA9</accession>
<dbReference type="AlphaFoldDB" id="A0A511QFA9"/>
<organism evidence="1 2">
    <name type="scientific">Vibrio sagamiensis NBRC 104589</name>
    <dbReference type="NCBI Taxonomy" id="1219064"/>
    <lineage>
        <taxon>Bacteria</taxon>
        <taxon>Pseudomonadati</taxon>
        <taxon>Pseudomonadota</taxon>
        <taxon>Gammaproteobacteria</taxon>
        <taxon>Vibrionales</taxon>
        <taxon>Vibrionaceae</taxon>
        <taxon>Vibrio</taxon>
    </lineage>
</organism>
<gene>
    <name evidence="1" type="ORF">VSA01S_21010</name>
</gene>
<reference evidence="1 2" key="1">
    <citation type="submission" date="2019-07" db="EMBL/GenBank/DDBJ databases">
        <title>Whole genome shotgun sequence of Vibrio sagamiensis NBRC 104589.</title>
        <authorList>
            <person name="Hosoyama A."/>
            <person name="Uohara A."/>
            <person name="Ohji S."/>
            <person name="Ichikawa N."/>
        </authorList>
    </citation>
    <scope>NUCLEOTIDE SEQUENCE [LARGE SCALE GENOMIC DNA]</scope>
    <source>
        <strain evidence="1 2">NBRC 104589</strain>
    </source>
</reference>
<evidence type="ECO:0000313" key="1">
    <source>
        <dbReference type="EMBL" id="GEM75989.1"/>
    </source>
</evidence>
<name>A0A511QFA9_9VIBR</name>
<keyword evidence="2" id="KW-1185">Reference proteome</keyword>
<sequence>MITPITDVTIREIATQKVVMRFALAKRLRSVISLILLSLKTSSFGRFFYTSNVITKNLKYR</sequence>
<proteinExistence type="predicted"/>
<dbReference type="Proteomes" id="UP000321922">
    <property type="component" value="Unassembled WGS sequence"/>
</dbReference>
<evidence type="ECO:0000313" key="2">
    <source>
        <dbReference type="Proteomes" id="UP000321922"/>
    </source>
</evidence>
<comment type="caution">
    <text evidence="1">The sequence shown here is derived from an EMBL/GenBank/DDBJ whole genome shotgun (WGS) entry which is preliminary data.</text>
</comment>
<dbReference type="EMBL" id="BJXJ01000018">
    <property type="protein sequence ID" value="GEM75989.1"/>
    <property type="molecule type" value="Genomic_DNA"/>
</dbReference>